<dbReference type="InterPro" id="IPR003593">
    <property type="entry name" value="AAA+_ATPase"/>
</dbReference>
<dbReference type="InterPro" id="IPR004176">
    <property type="entry name" value="Clp_R_N"/>
</dbReference>
<evidence type="ECO:0000256" key="3">
    <source>
        <dbReference type="ARBA" id="ARBA00022741"/>
    </source>
</evidence>
<dbReference type="GO" id="GO:0016887">
    <property type="term" value="F:ATP hydrolysis activity"/>
    <property type="evidence" value="ECO:0007669"/>
    <property type="project" value="InterPro"/>
</dbReference>
<evidence type="ECO:0000256" key="9">
    <source>
        <dbReference type="SAM" id="MobiDB-lite"/>
    </source>
</evidence>
<dbReference type="Gene3D" id="6.10.140.130">
    <property type="match status" value="1"/>
</dbReference>
<dbReference type="InterPro" id="IPR050130">
    <property type="entry name" value="ClpA_ClpB"/>
</dbReference>
<keyword evidence="3 7" id="KW-0547">Nucleotide-binding</keyword>
<dbReference type="InterPro" id="IPR003959">
    <property type="entry name" value="ATPase_AAA_core"/>
</dbReference>
<dbReference type="SMART" id="SM01086">
    <property type="entry name" value="ClpB_D2-small"/>
    <property type="match status" value="1"/>
</dbReference>
<evidence type="ECO:0000256" key="1">
    <source>
        <dbReference type="ARBA" id="ARBA00008675"/>
    </source>
</evidence>
<keyword evidence="8" id="KW-0175">Coiled coil</keyword>
<dbReference type="FunFam" id="3.40.50.300:FF:000120">
    <property type="entry name" value="ATP-dependent chaperone ClpB"/>
    <property type="match status" value="1"/>
</dbReference>
<dbReference type="Gene3D" id="1.10.8.60">
    <property type="match status" value="1"/>
</dbReference>
<keyword evidence="2 6" id="KW-0677">Repeat</keyword>
<keyword evidence="12" id="KW-1185">Reference proteome</keyword>
<comment type="similarity">
    <text evidence="1 7">Belongs to the ClpA/ClpB family.</text>
</comment>
<dbReference type="GO" id="GO:0070370">
    <property type="term" value="P:cellular heat acclimation"/>
    <property type="evidence" value="ECO:0007669"/>
    <property type="project" value="TreeGrafter"/>
</dbReference>
<keyword evidence="5 7" id="KW-0143">Chaperone</keyword>
<dbReference type="Pfam" id="PF10431">
    <property type="entry name" value="ClpB_D2-small"/>
    <property type="match status" value="1"/>
</dbReference>
<dbReference type="InterPro" id="IPR041546">
    <property type="entry name" value="ClpA/ClpB_AAA_lid"/>
</dbReference>
<accession>A0A1Y2D3P2</accession>
<dbReference type="Pfam" id="PF02861">
    <property type="entry name" value="Clp_N"/>
    <property type="match status" value="1"/>
</dbReference>
<comment type="caution">
    <text evidence="11">The sequence shown here is derived from an EMBL/GenBank/DDBJ whole genome shotgun (WGS) entry which is preliminary data.</text>
</comment>
<dbReference type="GO" id="GO:0051087">
    <property type="term" value="F:protein-folding chaperone binding"/>
    <property type="evidence" value="ECO:0007669"/>
    <property type="project" value="TreeGrafter"/>
</dbReference>
<dbReference type="PRINTS" id="PR00300">
    <property type="entry name" value="CLPPROTEASEA"/>
</dbReference>
<dbReference type="GO" id="GO:0042026">
    <property type="term" value="P:protein refolding"/>
    <property type="evidence" value="ECO:0007669"/>
    <property type="project" value="TreeGrafter"/>
</dbReference>
<dbReference type="PROSITE" id="PS51903">
    <property type="entry name" value="CLP_R"/>
    <property type="match status" value="1"/>
</dbReference>
<evidence type="ECO:0000313" key="12">
    <source>
        <dbReference type="Proteomes" id="UP000193642"/>
    </source>
</evidence>
<dbReference type="Pfam" id="PF17871">
    <property type="entry name" value="AAA_lid_9"/>
    <property type="match status" value="2"/>
</dbReference>
<dbReference type="FunFam" id="3.40.50.300:FF:000025">
    <property type="entry name" value="ATP-dependent Clp protease subunit"/>
    <property type="match status" value="1"/>
</dbReference>
<keyword evidence="4 7" id="KW-0067">ATP-binding</keyword>
<evidence type="ECO:0000259" key="10">
    <source>
        <dbReference type="PROSITE" id="PS51903"/>
    </source>
</evidence>
<protein>
    <recommendedName>
        <fullName evidence="10">Clp R domain-containing protein</fullName>
    </recommendedName>
</protein>
<evidence type="ECO:0000256" key="7">
    <source>
        <dbReference type="RuleBase" id="RU004432"/>
    </source>
</evidence>
<evidence type="ECO:0000256" key="5">
    <source>
        <dbReference type="ARBA" id="ARBA00023186"/>
    </source>
</evidence>
<dbReference type="CDD" id="cd19499">
    <property type="entry name" value="RecA-like_ClpB_Hsp104-like"/>
    <property type="match status" value="1"/>
</dbReference>
<reference evidence="11 12" key="1">
    <citation type="submission" date="2016-07" db="EMBL/GenBank/DDBJ databases">
        <title>Pervasive Adenine N6-methylation of Active Genes in Fungi.</title>
        <authorList>
            <consortium name="DOE Joint Genome Institute"/>
            <person name="Mondo S.J."/>
            <person name="Dannebaum R.O."/>
            <person name="Kuo R.C."/>
            <person name="Labutti K."/>
            <person name="Haridas S."/>
            <person name="Kuo A."/>
            <person name="Salamov A."/>
            <person name="Ahrendt S.R."/>
            <person name="Lipzen A."/>
            <person name="Sullivan W."/>
            <person name="Andreopoulos W.B."/>
            <person name="Clum A."/>
            <person name="Lindquist E."/>
            <person name="Daum C."/>
            <person name="Ramamoorthy G.K."/>
            <person name="Gryganskyi A."/>
            <person name="Culley D."/>
            <person name="Magnuson J.K."/>
            <person name="James T.Y."/>
            <person name="O'Malley M.A."/>
            <person name="Stajich J.E."/>
            <person name="Spatafora J.W."/>
            <person name="Visel A."/>
            <person name="Grigoriev I.V."/>
        </authorList>
    </citation>
    <scope>NUCLEOTIDE SEQUENCE [LARGE SCALE GENOMIC DNA]</scope>
    <source>
        <strain evidence="11 12">JEL800</strain>
    </source>
</reference>
<dbReference type="InterPro" id="IPR027417">
    <property type="entry name" value="P-loop_NTPase"/>
</dbReference>
<dbReference type="GO" id="GO:0043335">
    <property type="term" value="P:protein unfolding"/>
    <property type="evidence" value="ECO:0007669"/>
    <property type="project" value="TreeGrafter"/>
</dbReference>
<dbReference type="EMBL" id="MCGO01000001">
    <property type="protein sequence ID" value="ORY53837.1"/>
    <property type="molecule type" value="Genomic_DNA"/>
</dbReference>
<dbReference type="SMART" id="SM00382">
    <property type="entry name" value="AAA"/>
    <property type="match status" value="2"/>
</dbReference>
<dbReference type="STRING" id="329046.A0A1Y2D3P2"/>
<dbReference type="GO" id="GO:0005524">
    <property type="term" value="F:ATP binding"/>
    <property type="evidence" value="ECO:0007669"/>
    <property type="project" value="UniProtKB-KW"/>
</dbReference>
<evidence type="ECO:0000256" key="2">
    <source>
        <dbReference type="ARBA" id="ARBA00022737"/>
    </source>
</evidence>
<feature type="region of interest" description="Disordered" evidence="9">
    <location>
        <begin position="794"/>
        <end position="816"/>
    </location>
</feature>
<dbReference type="Pfam" id="PF00004">
    <property type="entry name" value="AAA"/>
    <property type="match status" value="1"/>
</dbReference>
<dbReference type="InterPro" id="IPR018368">
    <property type="entry name" value="ClpA/B_CS1"/>
</dbReference>
<dbReference type="CDD" id="cd00009">
    <property type="entry name" value="AAA"/>
    <property type="match status" value="1"/>
</dbReference>
<dbReference type="InterPro" id="IPR019489">
    <property type="entry name" value="Clp_ATPase_C"/>
</dbReference>
<feature type="coiled-coil region" evidence="8">
    <location>
        <begin position="374"/>
        <end position="461"/>
    </location>
</feature>
<dbReference type="SUPFAM" id="SSF52540">
    <property type="entry name" value="P-loop containing nucleoside triphosphate hydrolases"/>
    <property type="match status" value="2"/>
</dbReference>
<proteinExistence type="inferred from homology"/>
<evidence type="ECO:0000313" key="11">
    <source>
        <dbReference type="EMBL" id="ORY53837.1"/>
    </source>
</evidence>
<dbReference type="Gene3D" id="3.40.50.300">
    <property type="entry name" value="P-loop containing nucleotide triphosphate hydrolases"/>
    <property type="match status" value="3"/>
</dbReference>
<feature type="domain" description="Clp R" evidence="10">
    <location>
        <begin position="5"/>
        <end position="147"/>
    </location>
</feature>
<dbReference type="PANTHER" id="PTHR11638:SF18">
    <property type="entry name" value="HEAT SHOCK PROTEIN 104"/>
    <property type="match status" value="1"/>
</dbReference>
<dbReference type="InterPro" id="IPR028299">
    <property type="entry name" value="ClpA/B_CS2"/>
</dbReference>
<dbReference type="PROSITE" id="PS00871">
    <property type="entry name" value="CLPAB_2"/>
    <property type="match status" value="1"/>
</dbReference>
<dbReference type="AlphaFoldDB" id="A0A1Y2D3P2"/>
<name>A0A1Y2D3P2_9FUNG</name>
<dbReference type="InterPro" id="IPR036628">
    <property type="entry name" value="Clp_N_dom_sf"/>
</dbReference>
<dbReference type="OrthoDB" id="47330at2759"/>
<dbReference type="Gene3D" id="1.10.1780.10">
    <property type="entry name" value="Clp, N-terminal domain"/>
    <property type="match status" value="1"/>
</dbReference>
<dbReference type="PROSITE" id="PS00870">
    <property type="entry name" value="CLPAB_1"/>
    <property type="match status" value="1"/>
</dbReference>
<evidence type="ECO:0000256" key="6">
    <source>
        <dbReference type="PROSITE-ProRule" id="PRU01251"/>
    </source>
</evidence>
<evidence type="ECO:0000256" key="4">
    <source>
        <dbReference type="ARBA" id="ARBA00022840"/>
    </source>
</evidence>
<dbReference type="InterPro" id="IPR001270">
    <property type="entry name" value="ClpA/B"/>
</dbReference>
<evidence type="ECO:0000256" key="8">
    <source>
        <dbReference type="SAM" id="Coils"/>
    </source>
</evidence>
<dbReference type="SUPFAM" id="SSF81923">
    <property type="entry name" value="Double Clp-N motif"/>
    <property type="match status" value="1"/>
</dbReference>
<dbReference type="GO" id="GO:0005829">
    <property type="term" value="C:cytosol"/>
    <property type="evidence" value="ECO:0007669"/>
    <property type="project" value="TreeGrafter"/>
</dbReference>
<sequence length="837" mass="93718">MSLNPETFTDKTSALLEKAQDLARDFGHVSVTPVHILNAMNEDQDGFFRSVISKAGADPSIVERRLKSTMLKYPSQSPAPDNLAFSQTSLKAIRLADDFRKRQNDSHLAIDHVLLAILEDREGFAALSEAGVNKKNRRVDSKSSDAQYEALSKYAIDLVALAKEGKLDPVIGRDEEIRRVIRVWQGELLLALQLSRTKNNPVLIGEPGLAQRIVRKDVPESLQAKLFSLDMGSLIAGAKYQGEFEERLKAVMKEVKDADGGIILFIDEIHLGAMDAANLLKPMLARGELRLIGATTLAEYQKYVEKDAAFERRFQQVLVPEPTVENTISILRGLREKYETYHGVSISDTALAIDLVDEACASTRVQLDSQPEAIDILERKHLQLEIEATALAKEKDAASQGRLEKVKEEMSKIKEELKPLKLRYQSEKGRLDDIRELKNKLDELKIKISNAEANYDLSLAADLKYGAVPDLKAKIEKLEKLHAEERKPLFSENVNPDQIMEVVARWTGIPVERLNKSQTERLLNLAEAIHKRVVGQDEAVDAVAAAILRSRAGLSGKNQPIGSFLFLGPTGVGKTELAKALHSNWLVRFDMSEYMEQHSVARLIGAPPGYVGYDSGGQLTEVVRRRPYSVVLLDEIEKAHPQVLNVLLQVLDDGRLTDGQGRVVDFTNTVEVDEVNEEVHDRVMKEVKKHFKPELLNRITDVVVFSPLRQTQLQKIVFTQLAHISQRLEARNIKLEMTDAAAKAILNASYDPHYGARPLRRYLEKKVVTQLSRMLVSGELLDYSLATIETAAEKKDREVGPRGTKRPNNAASQALDEEEIVVRVQKLDGPERMDVEY</sequence>
<organism evidence="11 12">
    <name type="scientific">Rhizoclosmatium globosum</name>
    <dbReference type="NCBI Taxonomy" id="329046"/>
    <lineage>
        <taxon>Eukaryota</taxon>
        <taxon>Fungi</taxon>
        <taxon>Fungi incertae sedis</taxon>
        <taxon>Chytridiomycota</taxon>
        <taxon>Chytridiomycota incertae sedis</taxon>
        <taxon>Chytridiomycetes</taxon>
        <taxon>Chytridiales</taxon>
        <taxon>Chytriomycetaceae</taxon>
        <taxon>Rhizoclosmatium</taxon>
    </lineage>
</organism>
<dbReference type="GO" id="GO:0051082">
    <property type="term" value="F:unfolded protein binding"/>
    <property type="evidence" value="ECO:0007669"/>
    <property type="project" value="TreeGrafter"/>
</dbReference>
<dbReference type="PANTHER" id="PTHR11638">
    <property type="entry name" value="ATP-DEPENDENT CLP PROTEASE"/>
    <property type="match status" value="1"/>
</dbReference>
<dbReference type="Proteomes" id="UP000193642">
    <property type="component" value="Unassembled WGS sequence"/>
</dbReference>
<dbReference type="Pfam" id="PF07724">
    <property type="entry name" value="AAA_2"/>
    <property type="match status" value="1"/>
</dbReference>
<gene>
    <name evidence="11" type="ORF">BCR33DRAFT_756879</name>
</gene>